<evidence type="ECO:0000256" key="2">
    <source>
        <dbReference type="ARBA" id="ARBA00008127"/>
    </source>
</evidence>
<evidence type="ECO:0000256" key="3">
    <source>
        <dbReference type="ARBA" id="ARBA00022473"/>
    </source>
</evidence>
<organism evidence="8 9">
    <name type="scientific">Cinchona calisaya</name>
    <dbReference type="NCBI Taxonomy" id="153742"/>
    <lineage>
        <taxon>Eukaryota</taxon>
        <taxon>Viridiplantae</taxon>
        <taxon>Streptophyta</taxon>
        <taxon>Embryophyta</taxon>
        <taxon>Tracheophyta</taxon>
        <taxon>Spermatophyta</taxon>
        <taxon>Magnoliopsida</taxon>
        <taxon>eudicotyledons</taxon>
        <taxon>Gunneridae</taxon>
        <taxon>Pentapetalae</taxon>
        <taxon>asterids</taxon>
        <taxon>lamiids</taxon>
        <taxon>Gentianales</taxon>
        <taxon>Rubiaceae</taxon>
        <taxon>Cinchonoideae</taxon>
        <taxon>Cinchoneae</taxon>
        <taxon>Cinchona</taxon>
    </lineage>
</organism>
<evidence type="ECO:0000256" key="6">
    <source>
        <dbReference type="ARBA" id="ARBA00023157"/>
    </source>
</evidence>
<dbReference type="Proteomes" id="UP001630127">
    <property type="component" value="Unassembled WGS sequence"/>
</dbReference>
<dbReference type="EMBL" id="JBJUIK010000005">
    <property type="protein sequence ID" value="KAL3527629.1"/>
    <property type="molecule type" value="Genomic_DNA"/>
</dbReference>
<dbReference type="PANTHER" id="PTHR33109">
    <property type="entry name" value="EPIDERMAL PATTERNING FACTOR-LIKE PROTEIN 4"/>
    <property type="match status" value="1"/>
</dbReference>
<proteinExistence type="inferred from homology"/>
<reference evidence="8 9" key="1">
    <citation type="submission" date="2024-11" db="EMBL/GenBank/DDBJ databases">
        <title>A near-complete genome assembly of Cinchona calisaya.</title>
        <authorList>
            <person name="Lian D.C."/>
            <person name="Zhao X.W."/>
            <person name="Wei L."/>
        </authorList>
    </citation>
    <scope>NUCLEOTIDE SEQUENCE [LARGE SCALE GENOMIC DNA]</scope>
    <source>
        <tissue evidence="8">Nenye</tissue>
    </source>
</reference>
<comment type="subcellular location">
    <subcellularLocation>
        <location evidence="1 7">Secreted</location>
    </subcellularLocation>
</comment>
<evidence type="ECO:0000256" key="7">
    <source>
        <dbReference type="RuleBase" id="RU367102"/>
    </source>
</evidence>
<dbReference type="PANTHER" id="PTHR33109:SF102">
    <property type="entry name" value="EPIDERMAL PATTERNING FACTOR-LIKE PROTEIN 1"/>
    <property type="match status" value="1"/>
</dbReference>
<evidence type="ECO:0000256" key="5">
    <source>
        <dbReference type="ARBA" id="ARBA00022729"/>
    </source>
</evidence>
<comment type="caution">
    <text evidence="8">The sequence shown here is derived from an EMBL/GenBank/DDBJ whole genome shotgun (WGS) entry which is preliminary data.</text>
</comment>
<comment type="function">
    <text evidence="7">Controls stomatal patterning.</text>
</comment>
<accession>A0ABD3A8V4</accession>
<dbReference type="Pfam" id="PF17181">
    <property type="entry name" value="EPF"/>
    <property type="match status" value="1"/>
</dbReference>
<evidence type="ECO:0000256" key="4">
    <source>
        <dbReference type="ARBA" id="ARBA00022525"/>
    </source>
</evidence>
<dbReference type="InterPro" id="IPR039455">
    <property type="entry name" value="EPFL"/>
</dbReference>
<keyword evidence="6" id="KW-1015">Disulfide bond</keyword>
<evidence type="ECO:0000256" key="1">
    <source>
        <dbReference type="ARBA" id="ARBA00004613"/>
    </source>
</evidence>
<gene>
    <name evidence="8" type="ORF">ACH5RR_012285</name>
</gene>
<feature type="signal peptide" evidence="7">
    <location>
        <begin position="1"/>
        <end position="32"/>
    </location>
</feature>
<dbReference type="AlphaFoldDB" id="A0ABD3A8V4"/>
<keyword evidence="9" id="KW-1185">Reference proteome</keyword>
<evidence type="ECO:0000313" key="8">
    <source>
        <dbReference type="EMBL" id="KAL3527629.1"/>
    </source>
</evidence>
<keyword evidence="3 7" id="KW-0217">Developmental protein</keyword>
<name>A0ABD3A8V4_9GENT</name>
<dbReference type="GO" id="GO:0010052">
    <property type="term" value="P:guard cell differentiation"/>
    <property type="evidence" value="ECO:0007669"/>
    <property type="project" value="UniProtKB-UniRule"/>
</dbReference>
<evidence type="ECO:0000313" key="9">
    <source>
        <dbReference type="Proteomes" id="UP001630127"/>
    </source>
</evidence>
<comment type="similarity">
    <text evidence="2 7">Belongs to the plant cysteine rich small secretory peptide family. Epidermal patterning factor subfamily.</text>
</comment>
<protein>
    <recommendedName>
        <fullName evidence="7">Epidermal patterning factor-like protein</fullName>
    </recommendedName>
</protein>
<keyword evidence="4 7" id="KW-0964">Secreted</keyword>
<keyword evidence="5 7" id="KW-0732">Signal</keyword>
<sequence length="153" mass="16831">MSMMTSFLALLTLSTIFINITTFFHLLSPTSCLNPQDIIQGLLVEEKTRLGSTPPSCHNKCNNCHPCMAVQVPTTPSHNRVQPGLTRATTMDHNNFDSSSPSSAIGNNRAFPVYGDIIESLKSEEDIYNSKAVVFAHYSVRVIDDNMPVSLLT</sequence>
<dbReference type="GO" id="GO:0005576">
    <property type="term" value="C:extracellular region"/>
    <property type="evidence" value="ECO:0007669"/>
    <property type="project" value="UniProtKB-SubCell"/>
</dbReference>
<feature type="chain" id="PRO_5044532138" description="Epidermal patterning factor-like protein" evidence="7">
    <location>
        <begin position="33"/>
        <end position="153"/>
    </location>
</feature>